<evidence type="ECO:0000313" key="1">
    <source>
        <dbReference type="EMBL" id="KAJ9074129.1"/>
    </source>
</evidence>
<dbReference type="Proteomes" id="UP001165960">
    <property type="component" value="Unassembled WGS sequence"/>
</dbReference>
<gene>
    <name evidence="1" type="primary">FBXO9_1</name>
    <name evidence="1" type="ORF">DSO57_1009455</name>
</gene>
<evidence type="ECO:0000313" key="2">
    <source>
        <dbReference type="Proteomes" id="UP001165960"/>
    </source>
</evidence>
<accession>A0ACC2THR0</accession>
<dbReference type="EC" id="3.1.3.-" evidence="1"/>
<name>A0ACC2THR0_9FUNG</name>
<proteinExistence type="predicted"/>
<keyword evidence="1" id="KW-0378">Hydrolase</keyword>
<dbReference type="EMBL" id="QTSX02002870">
    <property type="protein sequence ID" value="KAJ9074129.1"/>
    <property type="molecule type" value="Genomic_DNA"/>
</dbReference>
<reference evidence="1" key="1">
    <citation type="submission" date="2022-04" db="EMBL/GenBank/DDBJ databases">
        <title>Genome of the entomopathogenic fungus Entomophthora muscae.</title>
        <authorList>
            <person name="Elya C."/>
            <person name="Lovett B.R."/>
            <person name="Lee E."/>
            <person name="Macias A.M."/>
            <person name="Hajek A.E."/>
            <person name="De Bivort B.L."/>
            <person name="Kasson M.T."/>
            <person name="De Fine Licht H.H."/>
            <person name="Stajich J.E."/>
        </authorList>
    </citation>
    <scope>NUCLEOTIDE SEQUENCE</scope>
    <source>
        <strain evidence="1">Berkeley</strain>
    </source>
</reference>
<keyword evidence="2" id="KW-1185">Reference proteome</keyword>
<sequence>MFIMYVFLIGYSLHEVKEDLESTRYHSYLGPTELDEPPTDGAKQVHVEIRVTGVDVLRNRIDAWVYFFPSRDISTASGELNFPVYYSLKYYSNSFNASDIMDPIEITIPFLRGTHYYYPFDLYKAELAIDIMDSRTDTALPIEIDILVSTPSLWFDIFRINNDPDDDIETPYEDNLYKLDIVITRPGFVVIFSVFVVFLMWALSLAVLSMAISITVFSPARPGAPYLGLSLTCLFALPNLRSTQPGVPPLGILIDVIGYFWNMILVAISANAIMVCWMQRLGCDKTL</sequence>
<organism evidence="1 2">
    <name type="scientific">Entomophthora muscae</name>
    <dbReference type="NCBI Taxonomy" id="34485"/>
    <lineage>
        <taxon>Eukaryota</taxon>
        <taxon>Fungi</taxon>
        <taxon>Fungi incertae sedis</taxon>
        <taxon>Zoopagomycota</taxon>
        <taxon>Entomophthoromycotina</taxon>
        <taxon>Entomophthoromycetes</taxon>
        <taxon>Entomophthorales</taxon>
        <taxon>Entomophthoraceae</taxon>
        <taxon>Entomophthora</taxon>
    </lineage>
</organism>
<comment type="caution">
    <text evidence="1">The sequence shown here is derived from an EMBL/GenBank/DDBJ whole genome shotgun (WGS) entry which is preliminary data.</text>
</comment>
<protein>
    <submittedName>
        <fullName evidence="1">F-box only protein 9</fullName>
        <ecNumber evidence="1">3.1.3.-</ecNumber>
    </submittedName>
</protein>